<evidence type="ECO:0000313" key="3">
    <source>
        <dbReference type="Proteomes" id="UP001499863"/>
    </source>
</evidence>
<reference evidence="2 3" key="1">
    <citation type="journal article" date="2019" name="Int. J. Syst. Evol. Microbiol.">
        <title>The Global Catalogue of Microorganisms (GCM) 10K type strain sequencing project: providing services to taxonomists for standard genome sequencing and annotation.</title>
        <authorList>
            <consortium name="The Broad Institute Genomics Platform"/>
            <consortium name="The Broad Institute Genome Sequencing Center for Infectious Disease"/>
            <person name="Wu L."/>
            <person name="Ma J."/>
        </authorList>
    </citation>
    <scope>NUCLEOTIDE SEQUENCE [LARGE SCALE GENOMIC DNA]</scope>
    <source>
        <strain evidence="2 3">JCM 12393</strain>
    </source>
</reference>
<dbReference type="EMBL" id="BAAAKJ010000121">
    <property type="protein sequence ID" value="GAA1392078.1"/>
    <property type="molecule type" value="Genomic_DNA"/>
</dbReference>
<proteinExistence type="predicted"/>
<organism evidence="2 3">
    <name type="scientific">Kitasatospora putterlickiae</name>
    <dbReference type="NCBI Taxonomy" id="221725"/>
    <lineage>
        <taxon>Bacteria</taxon>
        <taxon>Bacillati</taxon>
        <taxon>Actinomycetota</taxon>
        <taxon>Actinomycetes</taxon>
        <taxon>Kitasatosporales</taxon>
        <taxon>Streptomycetaceae</taxon>
        <taxon>Kitasatospora</taxon>
    </lineage>
</organism>
<dbReference type="Proteomes" id="UP001499863">
    <property type="component" value="Unassembled WGS sequence"/>
</dbReference>
<gene>
    <name evidence="2" type="ORF">GCM10009639_22910</name>
</gene>
<evidence type="ECO:0000313" key="2">
    <source>
        <dbReference type="EMBL" id="GAA1392078.1"/>
    </source>
</evidence>
<dbReference type="InterPro" id="IPR043917">
    <property type="entry name" value="DUF5753"/>
</dbReference>
<name>A0ABN1XZ97_9ACTN</name>
<sequence>MPGLLQTEDVARAVLQAGEPFAAPEEIDDWLTKRLRRQRRLDRHPARCRYWFIVDEGAIRRPIGGQKAMAEQLSRLLRVCQLPHITIQVLPFSAGQHSELGGSLTLLTMPDRSVVAYEEGSRSGTLFEETDEVSHRQALYDLLRAQALSPRDSEAMISAVLEGLTDAIPREARPVAEEQL</sequence>
<protein>
    <recommendedName>
        <fullName evidence="1">DUF5753 domain-containing protein</fullName>
    </recommendedName>
</protein>
<keyword evidence="3" id="KW-1185">Reference proteome</keyword>
<feature type="domain" description="DUF5753" evidence="1">
    <location>
        <begin position="2"/>
        <end position="158"/>
    </location>
</feature>
<comment type="caution">
    <text evidence="2">The sequence shown here is derived from an EMBL/GenBank/DDBJ whole genome shotgun (WGS) entry which is preliminary data.</text>
</comment>
<evidence type="ECO:0000259" key="1">
    <source>
        <dbReference type="Pfam" id="PF19054"/>
    </source>
</evidence>
<dbReference type="Pfam" id="PF19054">
    <property type="entry name" value="DUF5753"/>
    <property type="match status" value="1"/>
</dbReference>
<accession>A0ABN1XZ97</accession>